<keyword evidence="2" id="KW-1185">Reference proteome</keyword>
<organism evidence="1 2">
    <name type="scientific">Klebsiella phage vB_KvM-Eowyn</name>
    <dbReference type="NCBI Taxonomy" id="2762819"/>
    <lineage>
        <taxon>Viruses</taxon>
        <taxon>Duplodnaviria</taxon>
        <taxon>Heunggongvirae</taxon>
        <taxon>Uroviricota</taxon>
        <taxon>Caudoviricetes</taxon>
        <taxon>Chimalliviridae</taxon>
        <taxon>Eowynvirus</taxon>
        <taxon>Eowynvirus eowyn</taxon>
    </lineage>
</organism>
<proteinExistence type="predicted"/>
<protein>
    <submittedName>
        <fullName evidence="1">Uncharacterized protein</fullName>
    </submittedName>
</protein>
<dbReference type="Proteomes" id="UP000596247">
    <property type="component" value="Chromosome"/>
</dbReference>
<reference evidence="1 2" key="1">
    <citation type="submission" date="2020-09" db="EMBL/GenBank/DDBJ databases">
        <authorList>
            <person name="Jameson E."/>
        </authorList>
    </citation>
    <scope>NUCLEOTIDE SEQUENCE [LARGE SCALE GENOMIC DNA]</scope>
</reference>
<name>A0A7R8MKI6_9CAUD</name>
<gene>
    <name evidence="1" type="ORF">LLCLJKAH_00329</name>
</gene>
<dbReference type="EMBL" id="LR881104">
    <property type="protein sequence ID" value="CAD5236318.1"/>
    <property type="molecule type" value="Genomic_DNA"/>
</dbReference>
<evidence type="ECO:0000313" key="2">
    <source>
        <dbReference type="Proteomes" id="UP000596247"/>
    </source>
</evidence>
<accession>A0A7R8MKI6</accession>
<sequence>MPSSSTTSSASLKSKVLEEVFPRLDIETSRWGDHSLETIHSMNDTYHRVDVRLIAPGTTTGNGELIVVLHASFWKKKKQYKYYEIDRSERTAVRVLANTIAAASDTAIAWWESKEGLNLDEYDYQTTSFEK</sequence>
<evidence type="ECO:0000313" key="1">
    <source>
        <dbReference type="EMBL" id="CAD5236318.1"/>
    </source>
</evidence>